<proteinExistence type="predicted"/>
<name>A0ACC1RM80_9HYPO</name>
<comment type="caution">
    <text evidence="1">The sequence shown here is derived from an EMBL/GenBank/DDBJ whole genome shotgun (WGS) entry which is preliminary data.</text>
</comment>
<organism evidence="1 2">
    <name type="scientific">Fusarium decemcellulare</name>
    <dbReference type="NCBI Taxonomy" id="57161"/>
    <lineage>
        <taxon>Eukaryota</taxon>
        <taxon>Fungi</taxon>
        <taxon>Dikarya</taxon>
        <taxon>Ascomycota</taxon>
        <taxon>Pezizomycotina</taxon>
        <taxon>Sordariomycetes</taxon>
        <taxon>Hypocreomycetidae</taxon>
        <taxon>Hypocreales</taxon>
        <taxon>Nectriaceae</taxon>
        <taxon>Fusarium</taxon>
        <taxon>Fusarium decemcellulare species complex</taxon>
    </lineage>
</organism>
<protein>
    <submittedName>
        <fullName evidence="1">Uncharacterized protein</fullName>
    </submittedName>
</protein>
<gene>
    <name evidence="1" type="ORF">NM208_g12970</name>
</gene>
<dbReference type="Proteomes" id="UP001148629">
    <property type="component" value="Unassembled WGS sequence"/>
</dbReference>
<dbReference type="EMBL" id="JANRMS010002502">
    <property type="protein sequence ID" value="KAJ3522181.1"/>
    <property type="molecule type" value="Genomic_DNA"/>
</dbReference>
<accession>A0ACC1RM80</accession>
<keyword evidence="2" id="KW-1185">Reference proteome</keyword>
<sequence length="314" mass="35929">MSDNMSLRSSTLNYRWENSRRYHAYKDGSYWSVAVNSARRRDTANPAPRGPNDEQQQDAEDLMYLTTSLLTPNPQMLTKDPKARIIQRCGTGVWAIEFADEHPSAAVVGIDLSPIQPHFVPPNCRFKVDDVNEDWTFSDNFFDFVHVRAMTGCVPDWVEFHRKALRSLKPGGWIQQIEASAIARSEDGTIRPDSPMVTWVEVFKKMGEELGKTFFACEMACDAMKAAGFVNVSERRIKMPIGMWPKDKHLKQIGAFNRQYLLQGLEGFVIRGLTELLGWDFEKAQDYLEEMQNELLDRKVHAYIELCIVIGQKA</sequence>
<evidence type="ECO:0000313" key="1">
    <source>
        <dbReference type="EMBL" id="KAJ3522181.1"/>
    </source>
</evidence>
<evidence type="ECO:0000313" key="2">
    <source>
        <dbReference type="Proteomes" id="UP001148629"/>
    </source>
</evidence>
<reference evidence="1" key="1">
    <citation type="submission" date="2022-08" db="EMBL/GenBank/DDBJ databases">
        <title>Genome Sequence of Fusarium decemcellulare.</title>
        <authorList>
            <person name="Buettner E."/>
        </authorList>
    </citation>
    <scope>NUCLEOTIDE SEQUENCE</scope>
    <source>
        <strain evidence="1">Babe19</strain>
    </source>
</reference>